<dbReference type="RefSeq" id="WP_157307479.1">
    <property type="nucleotide sequence ID" value="NZ_WRXN01000007.1"/>
</dbReference>
<dbReference type="PANTHER" id="PTHR44791">
    <property type="entry name" value="TELOMERASE PROTEIN COMPONENT 1 TEP1"/>
    <property type="match status" value="1"/>
</dbReference>
<dbReference type="PANTHER" id="PTHR44791:SF1">
    <property type="entry name" value="TELOMERASE PROTEIN COMPONENT 1"/>
    <property type="match status" value="1"/>
</dbReference>
<dbReference type="GO" id="GO:0000722">
    <property type="term" value="P:telomere maintenance via recombination"/>
    <property type="evidence" value="ECO:0007669"/>
    <property type="project" value="TreeGrafter"/>
</dbReference>
<organism evidence="2 3">
    <name type="scientific">Chitinophaga tropicalis</name>
    <dbReference type="NCBI Taxonomy" id="2683588"/>
    <lineage>
        <taxon>Bacteria</taxon>
        <taxon>Pseudomonadati</taxon>
        <taxon>Bacteroidota</taxon>
        <taxon>Chitinophagia</taxon>
        <taxon>Chitinophagales</taxon>
        <taxon>Chitinophagaceae</taxon>
        <taxon>Chitinophaga</taxon>
    </lineage>
</organism>
<comment type="caution">
    <text evidence="2">The sequence shown here is derived from an EMBL/GenBank/DDBJ whole genome shotgun (WGS) entry which is preliminary data.</text>
</comment>
<dbReference type="SUPFAM" id="SSF140864">
    <property type="entry name" value="TROVE domain-like"/>
    <property type="match status" value="1"/>
</dbReference>
<dbReference type="PROSITE" id="PS50988">
    <property type="entry name" value="TROVE"/>
    <property type="match status" value="1"/>
</dbReference>
<dbReference type="InterPro" id="IPR036465">
    <property type="entry name" value="vWFA_dom_sf"/>
</dbReference>
<protein>
    <submittedName>
        <fullName evidence="2">TROVE domain-containing protein</fullName>
    </submittedName>
</protein>
<dbReference type="EMBL" id="WRXN01000007">
    <property type="protein sequence ID" value="MVT10032.1"/>
    <property type="molecule type" value="Genomic_DNA"/>
</dbReference>
<evidence type="ECO:0000313" key="2">
    <source>
        <dbReference type="EMBL" id="MVT10032.1"/>
    </source>
</evidence>
<dbReference type="Pfam" id="PF05731">
    <property type="entry name" value="TROVE"/>
    <property type="match status" value="1"/>
</dbReference>
<dbReference type="GO" id="GO:0003720">
    <property type="term" value="F:telomerase activity"/>
    <property type="evidence" value="ECO:0007669"/>
    <property type="project" value="TreeGrafter"/>
</dbReference>
<keyword evidence="3" id="KW-1185">Reference proteome</keyword>
<dbReference type="AlphaFoldDB" id="A0A7K1U6P5"/>
<dbReference type="InterPro" id="IPR052652">
    <property type="entry name" value="Telomerase_Complex_Comp"/>
</dbReference>
<accession>A0A7K1U6P5</accession>
<gene>
    <name evidence="2" type="ORF">GO493_17305</name>
</gene>
<evidence type="ECO:0000259" key="1">
    <source>
        <dbReference type="PROSITE" id="PS50988"/>
    </source>
</evidence>
<sequence>MKFNLSTNAAKGTKNYMGATAYRLTPEMELYTAVATCVVDDSYYEKQEERLDRIRQLIAQCSPAFVAKLAIYARKEMNLRSIPVVLAVELAKATSGNNLVSKTVNGIVQRADEIKEILAYYQIANKRTEAKKLNKLSKQVQKGLAIAFNKFDEYQFAKYNTAAEVKMKDALFLVHPEAKDEAQQVLFNKIAKDELATPYTWETALSELGKKTFASEAEKQHAIAMQWEELVMSGKLGYMALLRNLRNILTKGSAKAFTEALAILTDANKVKKAKQLPFRYLSAFTEIEKVTSEIAFEDRSERIALAIAALEKALLIACDNISVNEGKTVILSDNSGSMYGDAAGKSLVSAMSNRKTADIANLFAVLYWNKSDNTSIGLFGDHLIQPMLNRKSSLFENFKLINSEAKKCGPSTERGIFEYMDKLISTKTIADRIIIFSDCQVGAGCNWYDHRGNRGDNFNKLLKQYLVINPAVKVYSVDLKGYGNSLTKTENKNTVLVSGWSEKIFDMIHYIENGSTVVDQINHVEL</sequence>
<dbReference type="SUPFAM" id="SSF53300">
    <property type="entry name" value="vWA-like"/>
    <property type="match status" value="1"/>
</dbReference>
<dbReference type="InterPro" id="IPR037214">
    <property type="entry name" value="TROVE_dom_sf"/>
</dbReference>
<feature type="domain" description="TROVE" evidence="1">
    <location>
        <begin position="13"/>
        <end position="326"/>
    </location>
</feature>
<dbReference type="Gene3D" id="3.40.50.410">
    <property type="entry name" value="von Willebrand factor, type A domain"/>
    <property type="match status" value="1"/>
</dbReference>
<evidence type="ECO:0000313" key="3">
    <source>
        <dbReference type="Proteomes" id="UP000461730"/>
    </source>
</evidence>
<dbReference type="Proteomes" id="UP000461730">
    <property type="component" value="Unassembled WGS sequence"/>
</dbReference>
<proteinExistence type="predicted"/>
<dbReference type="GO" id="GO:0070034">
    <property type="term" value="F:telomerase RNA binding"/>
    <property type="evidence" value="ECO:0007669"/>
    <property type="project" value="TreeGrafter"/>
</dbReference>
<dbReference type="InterPro" id="IPR008858">
    <property type="entry name" value="TROVE_dom"/>
</dbReference>
<name>A0A7K1U6P5_9BACT</name>
<reference evidence="2 3" key="1">
    <citation type="submission" date="2019-12" db="EMBL/GenBank/DDBJ databases">
        <title>Chitinophaga sp. strain ysch24 (GDMCC 1.1355), whole genome shotgun sequence.</title>
        <authorList>
            <person name="Zhang X."/>
        </authorList>
    </citation>
    <scope>NUCLEOTIDE SEQUENCE [LARGE SCALE GENOMIC DNA]</scope>
    <source>
        <strain evidence="3">ysch24</strain>
    </source>
</reference>